<dbReference type="FunCoup" id="A7S0L4">
    <property type="interactions" value="89"/>
</dbReference>
<evidence type="ECO:0000259" key="6">
    <source>
        <dbReference type="PROSITE" id="PS51503"/>
    </source>
</evidence>
<dbReference type="AlphaFoldDB" id="A7S0L4"/>
<dbReference type="PROSITE" id="PS51503">
    <property type="entry name" value="HIG1"/>
    <property type="match status" value="1"/>
</dbReference>
<evidence type="ECO:0000256" key="4">
    <source>
        <dbReference type="ARBA" id="ARBA00023136"/>
    </source>
</evidence>
<evidence type="ECO:0000256" key="1">
    <source>
        <dbReference type="ARBA" id="ARBA00004325"/>
    </source>
</evidence>
<dbReference type="KEGG" id="nve:5514642"/>
<keyword evidence="8" id="KW-1185">Reference proteome</keyword>
<dbReference type="EMBL" id="DS469561">
    <property type="protein sequence ID" value="EDO42758.1"/>
    <property type="molecule type" value="Genomic_DNA"/>
</dbReference>
<evidence type="ECO:0000256" key="2">
    <source>
        <dbReference type="ARBA" id="ARBA00022692"/>
    </source>
</evidence>
<dbReference type="Pfam" id="PF04588">
    <property type="entry name" value="HIG_1_N"/>
    <property type="match status" value="1"/>
</dbReference>
<keyword evidence="3 5" id="KW-1133">Transmembrane helix</keyword>
<organism evidence="7 8">
    <name type="scientific">Nematostella vectensis</name>
    <name type="common">Starlet sea anemone</name>
    <dbReference type="NCBI Taxonomy" id="45351"/>
    <lineage>
        <taxon>Eukaryota</taxon>
        <taxon>Metazoa</taxon>
        <taxon>Cnidaria</taxon>
        <taxon>Anthozoa</taxon>
        <taxon>Hexacorallia</taxon>
        <taxon>Actiniaria</taxon>
        <taxon>Edwardsiidae</taxon>
        <taxon>Nematostella</taxon>
    </lineage>
</organism>
<dbReference type="InterPro" id="IPR050355">
    <property type="entry name" value="RCF1"/>
</dbReference>
<keyword evidence="4 5" id="KW-0472">Membrane</keyword>
<dbReference type="Gene3D" id="6.10.140.1320">
    <property type="match status" value="1"/>
</dbReference>
<evidence type="ECO:0000256" key="3">
    <source>
        <dbReference type="ARBA" id="ARBA00022989"/>
    </source>
</evidence>
<dbReference type="STRING" id="45351.A7S0L4"/>
<dbReference type="InParanoid" id="A7S0L4"/>
<dbReference type="OMA" id="MMMRTRV"/>
<gene>
    <name evidence="7" type="ORF">NEMVEDRAFT_v1g184188</name>
</gene>
<proteinExistence type="predicted"/>
<keyword evidence="2 5" id="KW-0812">Transmembrane</keyword>
<dbReference type="HOGENOM" id="CLU_153308_2_0_1"/>
<reference evidence="7 8" key="1">
    <citation type="journal article" date="2007" name="Science">
        <title>Sea anemone genome reveals ancestral eumetazoan gene repertoire and genomic organization.</title>
        <authorList>
            <person name="Putnam N.H."/>
            <person name="Srivastava M."/>
            <person name="Hellsten U."/>
            <person name="Dirks B."/>
            <person name="Chapman J."/>
            <person name="Salamov A."/>
            <person name="Terry A."/>
            <person name="Shapiro H."/>
            <person name="Lindquist E."/>
            <person name="Kapitonov V.V."/>
            <person name="Jurka J."/>
            <person name="Genikhovich G."/>
            <person name="Grigoriev I.V."/>
            <person name="Lucas S.M."/>
            <person name="Steele R.E."/>
            <person name="Finnerty J.R."/>
            <person name="Technau U."/>
            <person name="Martindale M.Q."/>
            <person name="Rokhsar D.S."/>
        </authorList>
    </citation>
    <scope>NUCLEOTIDE SEQUENCE [LARGE SCALE GENOMIC DNA]</scope>
    <source>
        <strain evidence="8">CH2 X CH6</strain>
    </source>
</reference>
<evidence type="ECO:0000313" key="7">
    <source>
        <dbReference type="EMBL" id="EDO42758.1"/>
    </source>
</evidence>
<dbReference type="GO" id="GO:0097250">
    <property type="term" value="P:mitochondrial respirasome assembly"/>
    <property type="evidence" value="ECO:0000318"/>
    <property type="project" value="GO_Central"/>
</dbReference>
<accession>A7S0L4</accession>
<feature type="transmembrane region" description="Helical" evidence="5">
    <location>
        <begin position="38"/>
        <end position="57"/>
    </location>
</feature>
<dbReference type="OrthoDB" id="6604018at2759"/>
<dbReference type="PANTHER" id="PTHR12297">
    <property type="entry name" value="HYPOXIA-INDUCBILE GENE 1 HIG1 -RELATED"/>
    <property type="match status" value="1"/>
</dbReference>
<evidence type="ECO:0000313" key="8">
    <source>
        <dbReference type="Proteomes" id="UP000001593"/>
    </source>
</evidence>
<dbReference type="GO" id="GO:0005739">
    <property type="term" value="C:mitochondrion"/>
    <property type="evidence" value="ECO:0000318"/>
    <property type="project" value="GO_Central"/>
</dbReference>
<sequence>MAPIESTEESRKAVYIPDNTRDETTKEKFARKVKENPFVPIGCFATAGALVYGLLSFKRGNQKVQQQMMRARVLAQGSTLIAVIGGLGYTMLKDHANKK</sequence>
<feature type="domain" description="HIG1" evidence="6">
    <location>
        <begin position="10"/>
        <end position="99"/>
    </location>
</feature>
<name>A7S0L4_NEMVE</name>
<feature type="transmembrane region" description="Helical" evidence="5">
    <location>
        <begin position="69"/>
        <end position="92"/>
    </location>
</feature>
<dbReference type="InterPro" id="IPR007667">
    <property type="entry name" value="Hypoxia_induced_domain"/>
</dbReference>
<dbReference type="PANTHER" id="PTHR12297:SF18">
    <property type="entry name" value="HIG1 DOMAIN FAMILY MEMBER 2A"/>
    <property type="match status" value="1"/>
</dbReference>
<dbReference type="eggNOG" id="KOG4431">
    <property type="taxonomic scope" value="Eukaryota"/>
</dbReference>
<evidence type="ECO:0000256" key="5">
    <source>
        <dbReference type="SAM" id="Phobius"/>
    </source>
</evidence>
<dbReference type="PhylomeDB" id="A7S0L4"/>
<comment type="subcellular location">
    <subcellularLocation>
        <location evidence="1">Mitochondrion membrane</location>
    </subcellularLocation>
</comment>
<dbReference type="Proteomes" id="UP000001593">
    <property type="component" value="Unassembled WGS sequence"/>
</dbReference>
<dbReference type="GO" id="GO:0031966">
    <property type="term" value="C:mitochondrial membrane"/>
    <property type="evidence" value="ECO:0007669"/>
    <property type="project" value="UniProtKB-SubCell"/>
</dbReference>
<protein>
    <recommendedName>
        <fullName evidence="6">HIG1 domain-containing protein</fullName>
    </recommendedName>
</protein>